<dbReference type="AlphaFoldDB" id="A0A1V6CD49"/>
<dbReference type="Proteomes" id="UP000485562">
    <property type="component" value="Unassembled WGS sequence"/>
</dbReference>
<sequence>MNILRKIYVVFAIIIFPATFSIGGVSSLFAQPKIPDNENGAIVLKDAFKILDNISREYEKDLKYMPYGGTLNWEDVSPEQKKKINDLIFNNPDFIKMFQLLEKASEMECVFTNTKSAPPEFLHIQSYLRTFVRMLCSKSKIEAENGNINASLKTSLTALKLGRCLSNEKSVISQMVRIATDMISMRHIEQIPDARNVDLAMYRSIIEYTEKERKENIISEVLIQEMIVFGMPELLKQFESVLCLNSEKKELTNKEREDLKNIFGTENIEDVKKIAREYWIDEISFYIKMMGEMILYSSKPYYEGKIRIEQLEKEIKQLPEKKASISRGLFPAYVRAYQQESNLDAVLGAAEIGLAIRVYRKMYEKYPENLTQLIPVVLPELPIDPFTGRQYIYRKNVDSIIVYSVGEDMKDDGGIEEKTLKPDIVWNEFLILNK</sequence>
<name>A0A1V6CD49_UNCT6</name>
<evidence type="ECO:0008006" key="3">
    <source>
        <dbReference type="Google" id="ProtNLM"/>
    </source>
</evidence>
<protein>
    <recommendedName>
        <fullName evidence="3">Bacterial type II secretion system protein G</fullName>
    </recommendedName>
</protein>
<keyword evidence="1" id="KW-0472">Membrane</keyword>
<feature type="transmembrane region" description="Helical" evidence="1">
    <location>
        <begin position="7"/>
        <end position="29"/>
    </location>
</feature>
<keyword evidence="1" id="KW-0812">Transmembrane</keyword>
<keyword evidence="1" id="KW-1133">Transmembrane helix</keyword>
<proteinExistence type="predicted"/>
<organism evidence="2">
    <name type="scientific">candidate division TA06 bacterium ADurb.Bin131</name>
    <dbReference type="NCBI Taxonomy" id="1852827"/>
    <lineage>
        <taxon>Bacteria</taxon>
        <taxon>Bacteria division TA06</taxon>
    </lineage>
</organism>
<dbReference type="EMBL" id="MWDQ01000027">
    <property type="protein sequence ID" value="OQB74831.1"/>
    <property type="molecule type" value="Genomic_DNA"/>
</dbReference>
<accession>A0A1V6CD49</accession>
<reference evidence="2" key="1">
    <citation type="submission" date="2017-02" db="EMBL/GenBank/DDBJ databases">
        <title>Delving into the versatile metabolic prowess of the omnipresent phylum Bacteroidetes.</title>
        <authorList>
            <person name="Nobu M.K."/>
            <person name="Mei R."/>
            <person name="Narihiro T."/>
            <person name="Kuroda K."/>
            <person name="Liu W.-T."/>
        </authorList>
    </citation>
    <scope>NUCLEOTIDE SEQUENCE</scope>
    <source>
        <strain evidence="2">ADurb.Bin131</strain>
    </source>
</reference>
<evidence type="ECO:0000256" key="1">
    <source>
        <dbReference type="SAM" id="Phobius"/>
    </source>
</evidence>
<gene>
    <name evidence="2" type="ORF">BWX89_00319</name>
</gene>
<evidence type="ECO:0000313" key="2">
    <source>
        <dbReference type="EMBL" id="OQB74831.1"/>
    </source>
</evidence>
<comment type="caution">
    <text evidence="2">The sequence shown here is derived from an EMBL/GenBank/DDBJ whole genome shotgun (WGS) entry which is preliminary data.</text>
</comment>